<dbReference type="GO" id="GO:0016787">
    <property type="term" value="F:hydrolase activity"/>
    <property type="evidence" value="ECO:0007669"/>
    <property type="project" value="InterPro"/>
</dbReference>
<keyword evidence="3" id="KW-1185">Reference proteome</keyword>
<dbReference type="Proteomes" id="UP000198504">
    <property type="component" value="Unassembled WGS sequence"/>
</dbReference>
<dbReference type="InterPro" id="IPR010496">
    <property type="entry name" value="AL/BT2_dom"/>
</dbReference>
<sequence length="290" mass="31726">MAPQDEPATTDEGFVPLFDGSTLAGWHAAPRTFGSVWPGGPDLAGRADLAQADADARAYPARWEVVDGAIEGFQDPDHPGFGGYLVSDRTFGDFELRLEMRPDWPADTGVMLRRRRDTWHGLQVLVDHRKSGSIGGFFGNGLANFHAVPYVLDVSTGADGTPDGLVLEDPATTLEPMTPDKPARLVRRGDPEAFLAAWRFGDWNRLRVRCVGAKPRATTWVNDVLVAEIDLATLEAPNYDADAVAAFLGRSGHLALEVHDNDPRFGEARWARGARCRWRALEIKELSPGD</sequence>
<proteinExistence type="predicted"/>
<dbReference type="STRING" id="1036181.SAMN05421756_107129"/>
<feature type="domain" description="3-keto-alpha-glucoside-1,2-lyase/3-keto-2-hydroxy-glucal hydratase" evidence="1">
    <location>
        <begin position="13"/>
        <end position="265"/>
    </location>
</feature>
<protein>
    <recommendedName>
        <fullName evidence="1">3-keto-alpha-glucoside-1,2-lyase/3-keto-2-hydroxy-glucal hydratase domain-containing protein</fullName>
    </recommendedName>
</protein>
<dbReference type="OrthoDB" id="176168at2"/>
<dbReference type="EMBL" id="FOFA01000007">
    <property type="protein sequence ID" value="SEQ96153.1"/>
    <property type="molecule type" value="Genomic_DNA"/>
</dbReference>
<dbReference type="Pfam" id="PF06439">
    <property type="entry name" value="3keto-disac_hyd"/>
    <property type="match status" value="1"/>
</dbReference>
<evidence type="ECO:0000259" key="1">
    <source>
        <dbReference type="Pfam" id="PF06439"/>
    </source>
</evidence>
<dbReference type="AlphaFoldDB" id="A0A1H9KB86"/>
<accession>A0A1H9KB86</accession>
<name>A0A1H9KB86_9ACTN</name>
<dbReference type="Gene3D" id="2.60.120.560">
    <property type="entry name" value="Exo-inulinase, domain 1"/>
    <property type="match status" value="1"/>
</dbReference>
<evidence type="ECO:0000313" key="3">
    <source>
        <dbReference type="Proteomes" id="UP000198504"/>
    </source>
</evidence>
<dbReference type="RefSeq" id="WP_091183002.1">
    <property type="nucleotide sequence ID" value="NZ_FOFA01000007.1"/>
</dbReference>
<gene>
    <name evidence="2" type="ORF">SAMN05421756_107129</name>
</gene>
<organism evidence="2 3">
    <name type="scientific">Microlunatus flavus</name>
    <dbReference type="NCBI Taxonomy" id="1036181"/>
    <lineage>
        <taxon>Bacteria</taxon>
        <taxon>Bacillati</taxon>
        <taxon>Actinomycetota</taxon>
        <taxon>Actinomycetes</taxon>
        <taxon>Propionibacteriales</taxon>
        <taxon>Propionibacteriaceae</taxon>
        <taxon>Microlunatus</taxon>
    </lineage>
</organism>
<evidence type="ECO:0000313" key="2">
    <source>
        <dbReference type="EMBL" id="SEQ96153.1"/>
    </source>
</evidence>
<reference evidence="3" key="1">
    <citation type="submission" date="2016-10" db="EMBL/GenBank/DDBJ databases">
        <authorList>
            <person name="Varghese N."/>
            <person name="Submissions S."/>
        </authorList>
    </citation>
    <scope>NUCLEOTIDE SEQUENCE [LARGE SCALE GENOMIC DNA]</scope>
    <source>
        <strain evidence="3">CGMCC 4.6856</strain>
    </source>
</reference>